<name>A0A5C6ZLA8_9FLAO</name>
<evidence type="ECO:0000313" key="2">
    <source>
        <dbReference type="EMBL" id="TXD91054.1"/>
    </source>
</evidence>
<accession>A0A5C6ZLA8</accession>
<dbReference type="AlphaFoldDB" id="A0A5C6ZLA8"/>
<comment type="caution">
    <text evidence="2">The sequence shown here is derived from an EMBL/GenBank/DDBJ whole genome shotgun (WGS) entry which is preliminary data.</text>
</comment>
<reference evidence="2 3" key="1">
    <citation type="submission" date="2019-08" db="EMBL/GenBank/DDBJ databases">
        <title>Genomes of Subsaximicrobium wynnwilliamsii strains.</title>
        <authorList>
            <person name="Bowman J.P."/>
        </authorList>
    </citation>
    <scope>NUCLEOTIDE SEQUENCE [LARGE SCALE GENOMIC DNA]</scope>
    <source>
        <strain evidence="2 3">2-80-2</strain>
    </source>
</reference>
<keyword evidence="1" id="KW-0472">Membrane</keyword>
<keyword evidence="3" id="KW-1185">Reference proteome</keyword>
<evidence type="ECO:0000256" key="1">
    <source>
        <dbReference type="SAM" id="Phobius"/>
    </source>
</evidence>
<evidence type="ECO:0000313" key="3">
    <source>
        <dbReference type="Proteomes" id="UP000321578"/>
    </source>
</evidence>
<dbReference type="EMBL" id="VORO01000001">
    <property type="protein sequence ID" value="TXD91054.1"/>
    <property type="molecule type" value="Genomic_DNA"/>
</dbReference>
<protein>
    <submittedName>
        <fullName evidence="2">Uncharacterized protein</fullName>
    </submittedName>
</protein>
<dbReference type="OrthoDB" id="1144067at2"/>
<dbReference type="Proteomes" id="UP000321578">
    <property type="component" value="Unassembled WGS sequence"/>
</dbReference>
<keyword evidence="1" id="KW-1133">Transmembrane helix</keyword>
<organism evidence="2 3">
    <name type="scientific">Subsaximicrobium wynnwilliamsii</name>
    <dbReference type="NCBI Taxonomy" id="291179"/>
    <lineage>
        <taxon>Bacteria</taxon>
        <taxon>Pseudomonadati</taxon>
        <taxon>Bacteroidota</taxon>
        <taxon>Flavobacteriia</taxon>
        <taxon>Flavobacteriales</taxon>
        <taxon>Flavobacteriaceae</taxon>
        <taxon>Subsaximicrobium</taxon>
    </lineage>
</organism>
<sequence>MTNTKYIKLAGSILLDAVGYVTFLIPGVGEFGDVIWAPASAYIMTKMYKGKKSRIAATISFVEEALPFTDVIPTFTLMWLYVYVFSAEKPSEEQTIDVD</sequence>
<feature type="transmembrane region" description="Helical" evidence="1">
    <location>
        <begin position="20"/>
        <end position="44"/>
    </location>
</feature>
<gene>
    <name evidence="2" type="ORF">ESY86_00190</name>
</gene>
<keyword evidence="1" id="KW-0812">Transmembrane</keyword>
<dbReference type="RefSeq" id="WP_147084516.1">
    <property type="nucleotide sequence ID" value="NZ_VORM01000027.1"/>
</dbReference>
<proteinExistence type="predicted"/>